<organism evidence="1 2">
    <name type="scientific">Psychromonas ingrahamii (strain DSM 17664 / CCUG 51855 / 37)</name>
    <dbReference type="NCBI Taxonomy" id="357804"/>
    <lineage>
        <taxon>Bacteria</taxon>
        <taxon>Pseudomonadati</taxon>
        <taxon>Pseudomonadota</taxon>
        <taxon>Gammaproteobacteria</taxon>
        <taxon>Alteromonadales</taxon>
        <taxon>Psychromonadaceae</taxon>
        <taxon>Psychromonas</taxon>
    </lineage>
</organism>
<evidence type="ECO:0000313" key="1">
    <source>
        <dbReference type="EMBL" id="ABM03486.1"/>
    </source>
</evidence>
<protein>
    <recommendedName>
        <fullName evidence="3">DUF3010 domain-containing protein</fullName>
    </recommendedName>
</protein>
<dbReference type="Pfam" id="PF11215">
    <property type="entry name" value="DUF3010"/>
    <property type="match status" value="1"/>
</dbReference>
<dbReference type="STRING" id="357804.Ping_1698"/>
<sequence>MPKVCGIELKGSEAILAIIDADGNGQQYINIEPRKIKIGDDESTNAVLSFYESFKSYVTNNHIEVVVVKKRKKNGSMSGGGVSFKLEALIQLNGTAEVVFVSGQGIAASHKKDNFELPEGINKYQEAAFMSACLYLRKNKGALYL</sequence>
<dbReference type="RefSeq" id="WP_011770046.1">
    <property type="nucleotide sequence ID" value="NC_008709.1"/>
</dbReference>
<gene>
    <name evidence="1" type="ordered locus">Ping_1698</name>
</gene>
<accession>A1SVH1</accession>
<keyword evidence="2" id="KW-1185">Reference proteome</keyword>
<dbReference type="HOGENOM" id="CLU_152622_0_0_6"/>
<dbReference type="InterPro" id="IPR021378">
    <property type="entry name" value="DUF3010"/>
</dbReference>
<dbReference type="Proteomes" id="UP000000639">
    <property type="component" value="Chromosome"/>
</dbReference>
<dbReference type="AlphaFoldDB" id="A1SVH1"/>
<dbReference type="OrthoDB" id="6214536at2"/>
<name>A1SVH1_PSYIN</name>
<evidence type="ECO:0008006" key="3">
    <source>
        <dbReference type="Google" id="ProtNLM"/>
    </source>
</evidence>
<dbReference type="EMBL" id="CP000510">
    <property type="protein sequence ID" value="ABM03486.1"/>
    <property type="molecule type" value="Genomic_DNA"/>
</dbReference>
<evidence type="ECO:0000313" key="2">
    <source>
        <dbReference type="Proteomes" id="UP000000639"/>
    </source>
</evidence>
<dbReference type="KEGG" id="pin:Ping_1698"/>
<reference evidence="1 2" key="1">
    <citation type="submission" date="2007-01" db="EMBL/GenBank/DDBJ databases">
        <title>Complete sequence of Psychromonas ingrahamii 37.</title>
        <authorList>
            <consortium name="US DOE Joint Genome Institute"/>
            <person name="Copeland A."/>
            <person name="Lucas S."/>
            <person name="Lapidus A."/>
            <person name="Barry K."/>
            <person name="Detter J.C."/>
            <person name="Glavina del Rio T."/>
            <person name="Hammon N."/>
            <person name="Israni S."/>
            <person name="Dalin E."/>
            <person name="Tice H."/>
            <person name="Pitluck S."/>
            <person name="Thompson L.S."/>
            <person name="Brettin T."/>
            <person name="Bruce D."/>
            <person name="Han C."/>
            <person name="Tapia R."/>
            <person name="Schmutz J."/>
            <person name="Larimer F."/>
            <person name="Land M."/>
            <person name="Hauser L."/>
            <person name="Kyrpides N."/>
            <person name="Ivanova N."/>
            <person name="Staley J."/>
            <person name="Richardson P."/>
        </authorList>
    </citation>
    <scope>NUCLEOTIDE SEQUENCE [LARGE SCALE GENOMIC DNA]</scope>
    <source>
        <strain evidence="1 2">37</strain>
    </source>
</reference>
<proteinExistence type="predicted"/>
<dbReference type="eggNOG" id="ENOG5032ZGF">
    <property type="taxonomic scope" value="Bacteria"/>
</dbReference>